<gene>
    <name evidence="1" type="ORF">AB4Y30_05085</name>
</gene>
<dbReference type="RefSeq" id="WP_368654407.1">
    <property type="nucleotide sequence ID" value="NZ_CP162599.1"/>
</dbReference>
<name>A0AB39HNF3_9BACI</name>
<reference evidence="1" key="1">
    <citation type="submission" date="2024-07" db="EMBL/GenBank/DDBJ databases">
        <title>Halotolerant mesophilic bacterium Ornithinibacillus sp. 4-3, sp. nov., isolated from soil.</title>
        <authorList>
            <person name="Sidarenka A.V."/>
            <person name="Guliayeva D.E."/>
            <person name="Leanovich S.I."/>
            <person name="Hileuskaya K.S."/>
            <person name="Akhremchuk A.E."/>
            <person name="Sikolenko M.A."/>
            <person name="Valentovich L.N."/>
        </authorList>
    </citation>
    <scope>NUCLEOTIDE SEQUENCE</scope>
    <source>
        <strain evidence="1">4-3</strain>
    </source>
</reference>
<keyword evidence="1" id="KW-0966">Cell projection</keyword>
<dbReference type="AlphaFoldDB" id="A0AB39HNF3"/>
<keyword evidence="1" id="KW-0282">Flagellum</keyword>
<evidence type="ECO:0000313" key="1">
    <source>
        <dbReference type="EMBL" id="XDK33729.1"/>
    </source>
</evidence>
<proteinExistence type="predicted"/>
<organism evidence="1">
    <name type="scientific">Ornithinibacillus sp. 4-3</name>
    <dbReference type="NCBI Taxonomy" id="3231488"/>
    <lineage>
        <taxon>Bacteria</taxon>
        <taxon>Bacillati</taxon>
        <taxon>Bacillota</taxon>
        <taxon>Bacilli</taxon>
        <taxon>Bacillales</taxon>
        <taxon>Bacillaceae</taxon>
        <taxon>Ornithinibacillus</taxon>
    </lineage>
</organism>
<protein>
    <submittedName>
        <fullName evidence="1">TIGR03826 family flagellar region protein</fullName>
    </submittedName>
</protein>
<dbReference type="EMBL" id="CP162599">
    <property type="protein sequence ID" value="XDK33729.1"/>
    <property type="molecule type" value="Genomic_DNA"/>
</dbReference>
<keyword evidence="1" id="KW-0969">Cilium</keyword>
<accession>A0AB39HNF3</accession>
<sequence>MAELANCYNCNAVFVKTARNICPKCFAEEEKAFEVVYQFIRRRENREATISEIVEATGVEEKLIIKFVKDKRLRTTMFPNLSYPCEKCGTKIVTGRLCQECSEKIIKDVYLHELEEKAMEKERERINTYYTLDRDRK</sequence>
<dbReference type="NCBIfam" id="TIGR03826">
    <property type="entry name" value="YvyF"/>
    <property type="match status" value="1"/>
</dbReference>
<dbReference type="InterPro" id="IPR022258">
    <property type="entry name" value="Flagellar_operon_YvyF"/>
</dbReference>